<dbReference type="GO" id="GO:0005524">
    <property type="term" value="F:ATP binding"/>
    <property type="evidence" value="ECO:0007669"/>
    <property type="project" value="UniProtKB-KW"/>
</dbReference>
<dbReference type="Gene3D" id="1.10.510.10">
    <property type="entry name" value="Transferase(Phosphotransferase) domain 1"/>
    <property type="match status" value="1"/>
</dbReference>
<dbReference type="FunFam" id="1.20.120.1630:FF:000002">
    <property type="entry name" value="Steroid 5 alpha-reductase 1"/>
    <property type="match status" value="1"/>
</dbReference>
<comment type="catalytic activity">
    <reaction evidence="16">
        <text>a 3-oxo-5alpha-steroid + NADP(+) = a 3-oxo-Delta(4)-steroid + NADPH + H(+)</text>
        <dbReference type="Rhea" id="RHEA:54384"/>
        <dbReference type="ChEBI" id="CHEBI:13601"/>
        <dbReference type="ChEBI" id="CHEBI:15378"/>
        <dbReference type="ChEBI" id="CHEBI:47909"/>
        <dbReference type="ChEBI" id="CHEBI:57783"/>
        <dbReference type="ChEBI" id="CHEBI:58349"/>
        <dbReference type="EC" id="1.3.1.22"/>
    </reaction>
</comment>
<proteinExistence type="inferred from homology"/>
<keyword evidence="9" id="KW-0833">Ubl conjugation pathway</keyword>
<dbReference type="AlphaFoldDB" id="A0A8J5ICD8"/>
<feature type="transmembrane region" description="Helical" evidence="18">
    <location>
        <begin position="768"/>
        <end position="785"/>
    </location>
</feature>
<keyword evidence="12" id="KW-0560">Oxidoreductase</keyword>
<organism evidence="20 21">
    <name type="scientific">Zingiber officinale</name>
    <name type="common">Ginger</name>
    <name type="synonym">Amomum zingiber</name>
    <dbReference type="NCBI Taxonomy" id="94328"/>
    <lineage>
        <taxon>Eukaryota</taxon>
        <taxon>Viridiplantae</taxon>
        <taxon>Streptophyta</taxon>
        <taxon>Embryophyta</taxon>
        <taxon>Tracheophyta</taxon>
        <taxon>Spermatophyta</taxon>
        <taxon>Magnoliopsida</taxon>
        <taxon>Liliopsida</taxon>
        <taxon>Zingiberales</taxon>
        <taxon>Zingiberaceae</taxon>
        <taxon>Zingiber</taxon>
    </lineage>
</organism>
<dbReference type="Pfam" id="PF02544">
    <property type="entry name" value="Steroid_dh"/>
    <property type="match status" value="1"/>
</dbReference>
<dbReference type="GO" id="GO:0016020">
    <property type="term" value="C:membrane"/>
    <property type="evidence" value="ECO:0007669"/>
    <property type="project" value="UniProtKB-SubCell"/>
</dbReference>
<comment type="similarity">
    <text evidence="5">Belongs to the steroid 5-alpha reductase family.</text>
</comment>
<evidence type="ECO:0000256" key="1">
    <source>
        <dbReference type="ARBA" id="ARBA00000900"/>
    </source>
</evidence>
<evidence type="ECO:0000256" key="5">
    <source>
        <dbReference type="ARBA" id="ARBA00007742"/>
    </source>
</evidence>
<dbReference type="InterPro" id="IPR008271">
    <property type="entry name" value="Ser/Thr_kinase_AS"/>
</dbReference>
<comment type="subcellular location">
    <subcellularLocation>
        <location evidence="2">Membrane</location>
        <topology evidence="2">Multi-pass membrane protein</topology>
    </subcellularLocation>
</comment>
<comment type="pathway">
    <text evidence="3">Protein modification; protein ubiquitination.</text>
</comment>
<evidence type="ECO:0000256" key="4">
    <source>
        <dbReference type="ARBA" id="ARBA00004972"/>
    </source>
</evidence>
<keyword evidence="8" id="KW-0547">Nucleotide-binding</keyword>
<sequence>MQKGTNQRENLDGAGWPLVAVAIDKDKNSQSAFRWALDNIVVHCKDIVLEDADVAKAIVEFVSQSSIEKLVIGASPKGGFYRSFRSTDLSTNISKAVPDFCTVIVVSKGKVSSARSAVRSAPPPLRPQISIQAAPKPEIPNNIPKNVIKVQNEPAALAPQWNLHKETESIKSPFTRGGNISSTKSYGEVMLESDISFVSNGRPSFERNYPPRSSNVSDIMNYSFESPRKSVGVHSSFDDGYSSISSENAPSNSQLIMDEEMAEIRRLRMELKQTMDMYNSACKEAITAKQKVIDSINSESRKVVLLLLLSSLLQAKELQRWKMEEEHRIREARMAEEVAMAMAEAEKAKCVAAVRTAEASKRIAESEAQKRINAEKKSSAFDHTTLRYRRYTIEEIEVATEYFAESRKIGEGGYGPVYRCTLDHTAVAVKVLRPDAAQGRSQFQQEVEILCCIRHPNMVLLLGACPEYGCLVYEYMANGSLDDRLFRRGNTTAIPWQHRFRIAAEIGTGLLFLHQTKPEPLVHRDLKPANILLDRNYVSKIGDVGLARLVPPSVADTVTQYRMTATAGTFCYIDPEYQQTGMLGIKSDVYSFGILLLQLVTGRPAMGLTHYVDRAIEKGTFEEMLDPAVGDWPVPEAMSLAKMALNCAELRRKDRPDLVTVVLPELNRLRDMADDNIQDGIDLISSGSLIWERMEELEVADLFSIALFSFYALCPVSVAALQFLTAPYGKHVRPGWGPSLPAPLAWFLMESPTLWLTLLLYPRGRHRSHPFALAVLSLYLLHYVHRTIVYPLRLHFSSSSSKKAAGFPLLIALFGFAFNLLNAYLQSRSISHYADYTGHQAQAWLRAAAGAVVFFWGMAINITSDSALMRLKAEGGGYKIPRGGWFELVSCPNYMGEMMEWLGWAVMAWLPAAMGFFLYTCSNLGPRARANLQWYRDKFGDAYPKSRKAFVPFIY</sequence>
<dbReference type="InterPro" id="IPR000719">
    <property type="entry name" value="Prot_kinase_dom"/>
</dbReference>
<evidence type="ECO:0000256" key="15">
    <source>
        <dbReference type="ARBA" id="ARBA00037910"/>
    </source>
</evidence>
<comment type="catalytic activity">
    <reaction evidence="1">
        <text>S-ubiquitinyl-[E2 ubiquitin-conjugating enzyme]-L-cysteine + [acceptor protein]-L-lysine = [E2 ubiquitin-conjugating enzyme]-L-cysteine + N(6)-ubiquitinyl-[acceptor protein]-L-lysine.</text>
        <dbReference type="EC" id="2.3.2.27"/>
    </reaction>
</comment>
<dbReference type="PROSITE" id="PS50244">
    <property type="entry name" value="S5A_REDUCTASE"/>
    <property type="match status" value="1"/>
</dbReference>
<dbReference type="PANTHER" id="PTHR45647">
    <property type="entry name" value="OS02G0152300 PROTEIN"/>
    <property type="match status" value="1"/>
</dbReference>
<feature type="transmembrane region" description="Helical" evidence="18">
    <location>
        <begin position="702"/>
        <end position="724"/>
    </location>
</feature>
<gene>
    <name evidence="20" type="ORF">ZIOFF_006734</name>
</gene>
<dbReference type="InterPro" id="IPR051348">
    <property type="entry name" value="U-box_ubiquitin_ligases"/>
</dbReference>
<dbReference type="InterPro" id="IPR001245">
    <property type="entry name" value="Ser-Thr/Tyr_kinase_cat_dom"/>
</dbReference>
<evidence type="ECO:0000256" key="14">
    <source>
        <dbReference type="ARBA" id="ARBA00023136"/>
    </source>
</evidence>
<keyword evidence="7 18" id="KW-0812">Transmembrane</keyword>
<evidence type="ECO:0000256" key="7">
    <source>
        <dbReference type="ARBA" id="ARBA00022692"/>
    </source>
</evidence>
<feature type="transmembrane region" description="Helical" evidence="18">
    <location>
        <begin position="901"/>
        <end position="919"/>
    </location>
</feature>
<comment type="pathway">
    <text evidence="15">Plant hormone biosynthesis; brassinosteroid biosynthesis.</text>
</comment>
<comment type="pathway">
    <text evidence="17">Steroid biosynthesis.</text>
</comment>
<feature type="transmembrane region" description="Helical" evidence="18">
    <location>
        <begin position="805"/>
        <end position="822"/>
    </location>
</feature>
<dbReference type="InterPro" id="IPR001104">
    <property type="entry name" value="3-oxo-5_a-steroid_4-DH_C"/>
</dbReference>
<evidence type="ECO:0000256" key="17">
    <source>
        <dbReference type="ARBA" id="ARBA00060577"/>
    </source>
</evidence>
<feature type="domain" description="Protein kinase" evidence="19">
    <location>
        <begin position="403"/>
        <end position="666"/>
    </location>
</feature>
<evidence type="ECO:0000256" key="13">
    <source>
        <dbReference type="ARBA" id="ARBA00023054"/>
    </source>
</evidence>
<dbReference type="FunFam" id="1.10.510.10:FF:000498">
    <property type="entry name" value="U-box domain-containing protein 51"/>
    <property type="match status" value="1"/>
</dbReference>
<evidence type="ECO:0000256" key="18">
    <source>
        <dbReference type="SAM" id="Phobius"/>
    </source>
</evidence>
<dbReference type="InterPro" id="IPR011009">
    <property type="entry name" value="Kinase-like_dom_sf"/>
</dbReference>
<keyword evidence="10" id="KW-0067">ATP-binding</keyword>
<comment type="caution">
    <text evidence="20">The sequence shown here is derived from an EMBL/GenBank/DDBJ whole genome shotgun (WGS) entry which is preliminary data.</text>
</comment>
<evidence type="ECO:0000256" key="9">
    <source>
        <dbReference type="ARBA" id="ARBA00022786"/>
    </source>
</evidence>
<dbReference type="GO" id="GO:0047751">
    <property type="term" value="F:3-oxo-5-alpha-steroid 4-dehydrogenase (NADP+) activity"/>
    <property type="evidence" value="ECO:0007669"/>
    <property type="project" value="UniProtKB-EC"/>
</dbReference>
<dbReference type="PANTHER" id="PTHR45647:SF132">
    <property type="entry name" value="KINASE WITH ADENINE NUCLEOTIDE ALPHA HYDROLASES-LIKE DOMAIN-CONTAINING PROTEIN"/>
    <property type="match status" value="1"/>
</dbReference>
<evidence type="ECO:0000256" key="11">
    <source>
        <dbReference type="ARBA" id="ARBA00022989"/>
    </source>
</evidence>
<dbReference type="GO" id="GO:0006629">
    <property type="term" value="P:lipid metabolic process"/>
    <property type="evidence" value="ECO:0007669"/>
    <property type="project" value="InterPro"/>
</dbReference>
<evidence type="ECO:0000256" key="10">
    <source>
        <dbReference type="ARBA" id="ARBA00022840"/>
    </source>
</evidence>
<evidence type="ECO:0000259" key="19">
    <source>
        <dbReference type="PROSITE" id="PS50011"/>
    </source>
</evidence>
<dbReference type="PROSITE" id="PS50011">
    <property type="entry name" value="PROTEIN_KINASE_DOM"/>
    <property type="match status" value="1"/>
</dbReference>
<dbReference type="SUPFAM" id="SSF56112">
    <property type="entry name" value="Protein kinase-like (PK-like)"/>
    <property type="match status" value="1"/>
</dbReference>
<evidence type="ECO:0000256" key="16">
    <source>
        <dbReference type="ARBA" id="ARBA00048164"/>
    </source>
</evidence>
<evidence type="ECO:0000256" key="8">
    <source>
        <dbReference type="ARBA" id="ARBA00022741"/>
    </source>
</evidence>
<dbReference type="FunFam" id="3.30.200.20:FF:000162">
    <property type="entry name" value="Adenine nucleotide alpha hydrolase-like domain kinase"/>
    <property type="match status" value="1"/>
</dbReference>
<keyword evidence="21" id="KW-1185">Reference proteome</keyword>
<evidence type="ECO:0000313" key="20">
    <source>
        <dbReference type="EMBL" id="KAG6532875.1"/>
    </source>
</evidence>
<protein>
    <recommendedName>
        <fullName evidence="19">Protein kinase domain-containing protein</fullName>
    </recommendedName>
</protein>
<dbReference type="Gene3D" id="3.30.200.20">
    <property type="entry name" value="Phosphorylase Kinase, domain 1"/>
    <property type="match status" value="1"/>
</dbReference>
<evidence type="ECO:0000313" key="21">
    <source>
        <dbReference type="Proteomes" id="UP000734854"/>
    </source>
</evidence>
<dbReference type="PROSITE" id="PS00108">
    <property type="entry name" value="PROTEIN_KINASE_ST"/>
    <property type="match status" value="1"/>
</dbReference>
<keyword evidence="6" id="KW-0808">Transferase</keyword>
<evidence type="ECO:0000256" key="2">
    <source>
        <dbReference type="ARBA" id="ARBA00004141"/>
    </source>
</evidence>
<dbReference type="Gene3D" id="1.20.120.1630">
    <property type="match status" value="1"/>
</dbReference>
<keyword evidence="11 18" id="KW-1133">Transmembrane helix</keyword>
<evidence type="ECO:0000256" key="12">
    <source>
        <dbReference type="ARBA" id="ARBA00023002"/>
    </source>
</evidence>
<keyword evidence="14 18" id="KW-0472">Membrane</keyword>
<dbReference type="SMART" id="SM00220">
    <property type="entry name" value="S_TKc"/>
    <property type="match status" value="1"/>
</dbReference>
<evidence type="ECO:0000256" key="6">
    <source>
        <dbReference type="ARBA" id="ARBA00022679"/>
    </source>
</evidence>
<dbReference type="Pfam" id="PF07714">
    <property type="entry name" value="PK_Tyr_Ser-Thr"/>
    <property type="match status" value="1"/>
</dbReference>
<name>A0A8J5ICD8_ZINOF</name>
<dbReference type="GO" id="GO:0004672">
    <property type="term" value="F:protein kinase activity"/>
    <property type="evidence" value="ECO:0007669"/>
    <property type="project" value="InterPro"/>
</dbReference>
<evidence type="ECO:0000256" key="3">
    <source>
        <dbReference type="ARBA" id="ARBA00004906"/>
    </source>
</evidence>
<dbReference type="EMBL" id="JACMSC010000002">
    <property type="protein sequence ID" value="KAG6532875.1"/>
    <property type="molecule type" value="Genomic_DNA"/>
</dbReference>
<feature type="transmembrane region" description="Helical" evidence="18">
    <location>
        <begin position="843"/>
        <end position="862"/>
    </location>
</feature>
<comment type="pathway">
    <text evidence="4">Hormone biosynthesis.</text>
</comment>
<dbReference type="Proteomes" id="UP000734854">
    <property type="component" value="Unassembled WGS sequence"/>
</dbReference>
<accession>A0A8J5ICD8</accession>
<dbReference type="GO" id="GO:0061630">
    <property type="term" value="F:ubiquitin protein ligase activity"/>
    <property type="evidence" value="ECO:0007669"/>
    <property type="project" value="UniProtKB-EC"/>
</dbReference>
<keyword evidence="13" id="KW-0175">Coiled coil</keyword>
<reference evidence="20 21" key="1">
    <citation type="submission" date="2020-08" db="EMBL/GenBank/DDBJ databases">
        <title>Plant Genome Project.</title>
        <authorList>
            <person name="Zhang R.-G."/>
        </authorList>
    </citation>
    <scope>NUCLEOTIDE SEQUENCE [LARGE SCALE GENOMIC DNA]</scope>
    <source>
        <tissue evidence="20">Rhizome</tissue>
    </source>
</reference>